<keyword evidence="1" id="KW-0812">Transmembrane</keyword>
<sequence length="147" mass="15972">MSKKILPGLLVALSFVVAAVLFLMSELEPENFGWFNLSWAGVIFAGISGIALLFGALAQNSVALKKLQLLLSGILLVVAAILVISALALPKNLVLPILLVVVSVLLVLGILFTGGKKWDTGDNQKMGYKNYYQRKAEEEKKKDKEDE</sequence>
<accession>A0A9D2AF26</accession>
<reference evidence="2" key="2">
    <citation type="submission" date="2021-04" db="EMBL/GenBank/DDBJ databases">
        <authorList>
            <person name="Gilroy R."/>
        </authorList>
    </citation>
    <scope>NUCLEOTIDE SEQUENCE</scope>
    <source>
        <strain evidence="2">811</strain>
    </source>
</reference>
<keyword evidence="1" id="KW-0472">Membrane</keyword>
<feature type="transmembrane region" description="Helical" evidence="1">
    <location>
        <begin position="95"/>
        <end position="115"/>
    </location>
</feature>
<dbReference type="AlphaFoldDB" id="A0A9D2AF26"/>
<dbReference type="EMBL" id="DXFX01000024">
    <property type="protein sequence ID" value="HIX07181.1"/>
    <property type="molecule type" value="Genomic_DNA"/>
</dbReference>
<feature type="transmembrane region" description="Helical" evidence="1">
    <location>
        <begin position="69"/>
        <end position="89"/>
    </location>
</feature>
<comment type="caution">
    <text evidence="2">The sequence shown here is derived from an EMBL/GenBank/DDBJ whole genome shotgun (WGS) entry which is preliminary data.</text>
</comment>
<protein>
    <submittedName>
        <fullName evidence="2">Uncharacterized protein</fullName>
    </submittedName>
</protein>
<name>A0A9D2AF26_9FIRM</name>
<keyword evidence="1" id="KW-1133">Transmembrane helix</keyword>
<gene>
    <name evidence="2" type="ORF">H9741_01780</name>
</gene>
<evidence type="ECO:0000313" key="3">
    <source>
        <dbReference type="Proteomes" id="UP000824204"/>
    </source>
</evidence>
<evidence type="ECO:0000313" key="2">
    <source>
        <dbReference type="EMBL" id="HIX07181.1"/>
    </source>
</evidence>
<organism evidence="2 3">
    <name type="scientific">Candidatus Borkfalkia faecipullorum</name>
    <dbReference type="NCBI Taxonomy" id="2838510"/>
    <lineage>
        <taxon>Bacteria</taxon>
        <taxon>Bacillati</taxon>
        <taxon>Bacillota</taxon>
        <taxon>Clostridia</taxon>
        <taxon>Christensenellales</taxon>
        <taxon>Christensenellaceae</taxon>
        <taxon>Candidatus Borkfalkia</taxon>
    </lineage>
</organism>
<feature type="transmembrane region" description="Helical" evidence="1">
    <location>
        <begin position="34"/>
        <end position="57"/>
    </location>
</feature>
<reference evidence="2" key="1">
    <citation type="journal article" date="2021" name="PeerJ">
        <title>Extensive microbial diversity within the chicken gut microbiome revealed by metagenomics and culture.</title>
        <authorList>
            <person name="Gilroy R."/>
            <person name="Ravi A."/>
            <person name="Getino M."/>
            <person name="Pursley I."/>
            <person name="Horton D.L."/>
            <person name="Alikhan N.F."/>
            <person name="Baker D."/>
            <person name="Gharbi K."/>
            <person name="Hall N."/>
            <person name="Watson M."/>
            <person name="Adriaenssens E.M."/>
            <person name="Foster-Nyarko E."/>
            <person name="Jarju S."/>
            <person name="Secka A."/>
            <person name="Antonio M."/>
            <person name="Oren A."/>
            <person name="Chaudhuri R.R."/>
            <person name="La Ragione R."/>
            <person name="Hildebrand F."/>
            <person name="Pallen M.J."/>
        </authorList>
    </citation>
    <scope>NUCLEOTIDE SEQUENCE</scope>
    <source>
        <strain evidence="2">811</strain>
    </source>
</reference>
<proteinExistence type="predicted"/>
<dbReference type="Proteomes" id="UP000824204">
    <property type="component" value="Unassembled WGS sequence"/>
</dbReference>
<evidence type="ECO:0000256" key="1">
    <source>
        <dbReference type="SAM" id="Phobius"/>
    </source>
</evidence>